<dbReference type="Proteomes" id="UP000267246">
    <property type="component" value="Unassembled WGS sequence"/>
</dbReference>
<proteinExistence type="predicted"/>
<keyword evidence="1" id="KW-1133">Transmembrane helix</keyword>
<reference evidence="2 3" key="1">
    <citation type="submission" date="2018-10" db="EMBL/GenBank/DDBJ databases">
        <title>Genomic Encyclopedia of Archaeal and Bacterial Type Strains, Phase II (KMG-II): from individual species to whole genera.</title>
        <authorList>
            <person name="Goeker M."/>
        </authorList>
    </citation>
    <scope>NUCLEOTIDE SEQUENCE [LARGE SCALE GENOMIC DNA]</scope>
    <source>
        <strain evidence="2 3">ATCC 29870</strain>
    </source>
</reference>
<keyword evidence="1" id="KW-0472">Membrane</keyword>
<name>A0A3M0A1E9_9BACT</name>
<gene>
    <name evidence="2" type="ORF">JN00_0025</name>
</gene>
<sequence length="196" mass="22980">MSQTRTLESEKSECIRVLVMTIVFTVLLIASMIFTNVKKEGNETHEIVWSVLLVATLILEIALLITGKKIEKLSRISKWFIFFWAVFLSYVAFFFIEKKLGSKVAPEKFLKVGFYTILGIHVVLIGWYIAFSAREIVKINKISKQEQLIREEHEMNQLPNIKKSIYNFDDELDETNNDNQYGNRRNKDKFKGWKDF</sequence>
<feature type="transmembrane region" description="Helical" evidence="1">
    <location>
        <begin position="15"/>
        <end position="35"/>
    </location>
</feature>
<dbReference type="AlphaFoldDB" id="A0A3M0A1E9"/>
<keyword evidence="3" id="KW-1185">Reference proteome</keyword>
<protein>
    <submittedName>
        <fullName evidence="2">Uncharacterized protein</fullName>
    </submittedName>
</protein>
<organism evidence="2 3">
    <name type="scientific">Metamycoplasma subdolum</name>
    <dbReference type="NCBI Taxonomy" id="92407"/>
    <lineage>
        <taxon>Bacteria</taxon>
        <taxon>Bacillati</taxon>
        <taxon>Mycoplasmatota</taxon>
        <taxon>Mycoplasmoidales</taxon>
        <taxon>Metamycoplasmataceae</taxon>
        <taxon>Metamycoplasma</taxon>
    </lineage>
</organism>
<dbReference type="EMBL" id="REFI01000005">
    <property type="protein sequence ID" value="RMA78981.1"/>
    <property type="molecule type" value="Genomic_DNA"/>
</dbReference>
<evidence type="ECO:0000256" key="1">
    <source>
        <dbReference type="SAM" id="Phobius"/>
    </source>
</evidence>
<evidence type="ECO:0000313" key="3">
    <source>
        <dbReference type="Proteomes" id="UP000267246"/>
    </source>
</evidence>
<feature type="transmembrane region" description="Helical" evidence="1">
    <location>
        <begin position="112"/>
        <end position="131"/>
    </location>
</feature>
<feature type="transmembrane region" description="Helical" evidence="1">
    <location>
        <begin position="47"/>
        <end position="67"/>
    </location>
</feature>
<keyword evidence="1" id="KW-0812">Transmembrane</keyword>
<comment type="caution">
    <text evidence="2">The sequence shown here is derived from an EMBL/GenBank/DDBJ whole genome shotgun (WGS) entry which is preliminary data.</text>
</comment>
<accession>A0A3M0A1E9</accession>
<feature type="transmembrane region" description="Helical" evidence="1">
    <location>
        <begin position="79"/>
        <end position="96"/>
    </location>
</feature>
<dbReference type="RefSeq" id="WP_121940526.1">
    <property type="nucleotide sequence ID" value="NZ_CP137846.1"/>
</dbReference>
<evidence type="ECO:0000313" key="2">
    <source>
        <dbReference type="EMBL" id="RMA78981.1"/>
    </source>
</evidence>